<keyword evidence="15" id="KW-0812">Transmembrane</keyword>
<evidence type="ECO:0000256" key="3">
    <source>
        <dbReference type="ARBA" id="ARBA00007330"/>
    </source>
</evidence>
<evidence type="ECO:0000256" key="13">
    <source>
        <dbReference type="RuleBase" id="RU361217"/>
    </source>
</evidence>
<keyword evidence="15" id="KW-0472">Membrane</keyword>
<organism evidence="18 19">
    <name type="scientific">Penicillium capsulatum</name>
    <dbReference type="NCBI Taxonomy" id="69766"/>
    <lineage>
        <taxon>Eukaryota</taxon>
        <taxon>Fungi</taxon>
        <taxon>Dikarya</taxon>
        <taxon>Ascomycota</taxon>
        <taxon>Pezizomycotina</taxon>
        <taxon>Eurotiomycetes</taxon>
        <taxon>Eurotiomycetidae</taxon>
        <taxon>Eurotiales</taxon>
        <taxon>Aspergillaceae</taxon>
        <taxon>Penicillium</taxon>
    </lineage>
</organism>
<dbReference type="FunFam" id="1.10.8.870:FF:000001">
    <property type="entry name" value="Glycerol-3-phosphate dehydrogenase"/>
    <property type="match status" value="1"/>
</dbReference>
<evidence type="ECO:0000313" key="18">
    <source>
        <dbReference type="EMBL" id="KAJ5151802.1"/>
    </source>
</evidence>
<keyword evidence="9" id="KW-0106">Calcium</keyword>
<dbReference type="GO" id="GO:0046872">
    <property type="term" value="F:metal ion binding"/>
    <property type="evidence" value="ECO:0007669"/>
    <property type="project" value="UniProtKB-KW"/>
</dbReference>
<dbReference type="EMBL" id="JAPQKO010000008">
    <property type="protein sequence ID" value="KAJ5151802.1"/>
    <property type="molecule type" value="Genomic_DNA"/>
</dbReference>
<evidence type="ECO:0000256" key="15">
    <source>
        <dbReference type="SAM" id="Phobius"/>
    </source>
</evidence>
<protein>
    <recommendedName>
        <fullName evidence="4 13">Glycerol-3-phosphate dehydrogenase</fullName>
        <ecNumber evidence="4 13">1.1.5.3</ecNumber>
    </recommendedName>
</protein>
<evidence type="ECO:0000256" key="7">
    <source>
        <dbReference type="ARBA" id="ARBA00022737"/>
    </source>
</evidence>
<keyword evidence="6" id="KW-0479">Metal-binding</keyword>
<evidence type="ECO:0000256" key="8">
    <source>
        <dbReference type="ARBA" id="ARBA00022827"/>
    </source>
</evidence>
<dbReference type="Gene3D" id="1.10.8.870">
    <property type="entry name" value="Alpha-glycerophosphate oxidase, cap domain"/>
    <property type="match status" value="1"/>
</dbReference>
<keyword evidence="5 13" id="KW-0285">Flavoprotein</keyword>
<dbReference type="AlphaFoldDB" id="A0A9W9HLR9"/>
<evidence type="ECO:0000256" key="4">
    <source>
        <dbReference type="ARBA" id="ARBA00013029"/>
    </source>
</evidence>
<feature type="compositionally biased region" description="Basic and acidic residues" evidence="14">
    <location>
        <begin position="661"/>
        <end position="672"/>
    </location>
</feature>
<evidence type="ECO:0000259" key="17">
    <source>
        <dbReference type="Pfam" id="PF16901"/>
    </source>
</evidence>
<dbReference type="SUPFAM" id="SSF51905">
    <property type="entry name" value="FAD/NAD(P)-binding domain"/>
    <property type="match status" value="1"/>
</dbReference>
<evidence type="ECO:0000256" key="14">
    <source>
        <dbReference type="SAM" id="MobiDB-lite"/>
    </source>
</evidence>
<keyword evidence="19" id="KW-1185">Reference proteome</keyword>
<feature type="transmembrane region" description="Helical" evidence="15">
    <location>
        <begin position="12"/>
        <end position="31"/>
    </location>
</feature>
<name>A0A9W9HLR9_9EURO</name>
<dbReference type="InterPro" id="IPR038299">
    <property type="entry name" value="DAO_C_sf"/>
</dbReference>
<evidence type="ECO:0000256" key="5">
    <source>
        <dbReference type="ARBA" id="ARBA00022630"/>
    </source>
</evidence>
<gene>
    <name evidence="18" type="ORF">N7492_010097</name>
</gene>
<evidence type="ECO:0000256" key="9">
    <source>
        <dbReference type="ARBA" id="ARBA00022837"/>
    </source>
</evidence>
<dbReference type="Pfam" id="PF01266">
    <property type="entry name" value="DAO"/>
    <property type="match status" value="1"/>
</dbReference>
<evidence type="ECO:0000256" key="2">
    <source>
        <dbReference type="ARBA" id="ARBA00004173"/>
    </source>
</evidence>
<dbReference type="InterPro" id="IPR031656">
    <property type="entry name" value="DAO_C"/>
</dbReference>
<keyword evidence="10" id="KW-0809">Transit peptide</keyword>
<dbReference type="EC" id="1.1.5.3" evidence="4 13"/>
<dbReference type="OrthoDB" id="264015at2759"/>
<proteinExistence type="inferred from homology"/>
<dbReference type="GO" id="GO:0004368">
    <property type="term" value="F:glycerol-3-phosphate dehydrogenase (quinone) activity"/>
    <property type="evidence" value="ECO:0007669"/>
    <property type="project" value="UniProtKB-EC"/>
</dbReference>
<dbReference type="PROSITE" id="PS00977">
    <property type="entry name" value="FAD_G3PDH_1"/>
    <property type="match status" value="1"/>
</dbReference>
<dbReference type="PANTHER" id="PTHR11985:SF15">
    <property type="entry name" value="GLYCEROL-3-PHOSPHATE DEHYDROGENASE, MITOCHONDRIAL"/>
    <property type="match status" value="1"/>
</dbReference>
<comment type="similarity">
    <text evidence="3 13">Belongs to the FAD-dependent glycerol-3-phosphate dehydrogenase family.</text>
</comment>
<feature type="domain" description="Alpha-glycerophosphate oxidase C-terminal" evidence="17">
    <location>
        <begin position="500"/>
        <end position="627"/>
    </location>
</feature>
<keyword evidence="8" id="KW-0274">FAD</keyword>
<feature type="domain" description="FAD dependent oxidoreductase" evidence="16">
    <location>
        <begin position="83"/>
        <end position="454"/>
    </location>
</feature>
<evidence type="ECO:0000313" key="19">
    <source>
        <dbReference type="Proteomes" id="UP001146351"/>
    </source>
</evidence>
<dbReference type="PRINTS" id="PR01001">
    <property type="entry name" value="FADG3PDH"/>
</dbReference>
<comment type="caution">
    <text evidence="18">The sequence shown here is derived from an EMBL/GenBank/DDBJ whole genome shotgun (WGS) entry which is preliminary data.</text>
</comment>
<dbReference type="InterPro" id="IPR006076">
    <property type="entry name" value="FAD-dep_OxRdtase"/>
</dbReference>
<dbReference type="SUPFAM" id="SSF54373">
    <property type="entry name" value="FAD-linked reductases, C-terminal domain"/>
    <property type="match status" value="1"/>
</dbReference>
<keyword evidence="15" id="KW-1133">Transmembrane helix</keyword>
<dbReference type="PANTHER" id="PTHR11985">
    <property type="entry name" value="GLYCEROL-3-PHOSPHATE DEHYDROGENASE"/>
    <property type="match status" value="1"/>
</dbReference>
<dbReference type="GO" id="GO:0005739">
    <property type="term" value="C:mitochondrion"/>
    <property type="evidence" value="ECO:0007669"/>
    <property type="project" value="UniProtKB-SubCell"/>
</dbReference>
<dbReference type="FunFam" id="3.30.9.10:FF:000001">
    <property type="entry name" value="Glycerol-3-phosphate dehydrogenase"/>
    <property type="match status" value="1"/>
</dbReference>
<evidence type="ECO:0000256" key="11">
    <source>
        <dbReference type="ARBA" id="ARBA00023002"/>
    </source>
</evidence>
<evidence type="ECO:0000256" key="6">
    <source>
        <dbReference type="ARBA" id="ARBA00022723"/>
    </source>
</evidence>
<evidence type="ECO:0000256" key="1">
    <source>
        <dbReference type="ARBA" id="ARBA00001974"/>
    </source>
</evidence>
<dbReference type="Pfam" id="PF16901">
    <property type="entry name" value="DAO_C"/>
    <property type="match status" value="1"/>
</dbReference>
<comment type="catalytic activity">
    <reaction evidence="13">
        <text>a quinone + sn-glycerol 3-phosphate = dihydroxyacetone phosphate + a quinol</text>
        <dbReference type="Rhea" id="RHEA:18977"/>
        <dbReference type="ChEBI" id="CHEBI:24646"/>
        <dbReference type="ChEBI" id="CHEBI:57597"/>
        <dbReference type="ChEBI" id="CHEBI:57642"/>
        <dbReference type="ChEBI" id="CHEBI:132124"/>
        <dbReference type="EC" id="1.1.5.3"/>
    </reaction>
</comment>
<dbReference type="GO" id="GO:0006072">
    <property type="term" value="P:glycerol-3-phosphate metabolic process"/>
    <property type="evidence" value="ECO:0007669"/>
    <property type="project" value="UniProtKB-UniRule"/>
</dbReference>
<keyword evidence="11 13" id="KW-0560">Oxidoreductase</keyword>
<reference evidence="18" key="2">
    <citation type="journal article" date="2023" name="IMA Fungus">
        <title>Comparative genomic study of the Penicillium genus elucidates a diverse pangenome and 15 lateral gene transfer events.</title>
        <authorList>
            <person name="Petersen C."/>
            <person name="Sorensen T."/>
            <person name="Nielsen M.R."/>
            <person name="Sondergaard T.E."/>
            <person name="Sorensen J.L."/>
            <person name="Fitzpatrick D.A."/>
            <person name="Frisvad J.C."/>
            <person name="Nielsen K.L."/>
        </authorList>
    </citation>
    <scope>NUCLEOTIDE SEQUENCE</scope>
    <source>
        <strain evidence="18">IBT 21917</strain>
    </source>
</reference>
<dbReference type="InterPro" id="IPR036188">
    <property type="entry name" value="FAD/NAD-bd_sf"/>
</dbReference>
<dbReference type="Gene3D" id="3.30.9.10">
    <property type="entry name" value="D-Amino Acid Oxidase, subunit A, domain 2"/>
    <property type="match status" value="1"/>
</dbReference>
<evidence type="ECO:0000259" key="16">
    <source>
        <dbReference type="Pfam" id="PF01266"/>
    </source>
</evidence>
<accession>A0A9W9HLR9</accession>
<comment type="cofactor">
    <cofactor evidence="1 13">
        <name>FAD</name>
        <dbReference type="ChEBI" id="CHEBI:57692"/>
    </cofactor>
</comment>
<reference evidence="18" key="1">
    <citation type="submission" date="2022-11" db="EMBL/GenBank/DDBJ databases">
        <authorList>
            <person name="Petersen C."/>
        </authorList>
    </citation>
    <scope>NUCLEOTIDE SEQUENCE</scope>
    <source>
        <strain evidence="18">IBT 21917</strain>
    </source>
</reference>
<keyword evidence="12" id="KW-0496">Mitochondrion</keyword>
<dbReference type="PROSITE" id="PS00978">
    <property type="entry name" value="FAD_G3PDH_2"/>
    <property type="match status" value="1"/>
</dbReference>
<sequence length="702" mass="76772">MAARHSRKFLRPLLYTSAAAAAGAGVLYISYRPRNIPGLEAPAVPPPGYREGKLVPPSFPTIKDRIHQIEDLKKSATDDEPYDLLVIGGGATGSGIALDAATRGLKVAVVERDDFSAGTSSKSTKLVHGGVRYLEKAVWELDYNQYKLVKEALRERKYFLNTAPHLSQWLPIMVPVNKMWQAPYFWAGCKAYDLLAGSEGIESSYFLTKSKAIDAFPMLKRDNVVGAMVYYDGAHNDSRMNVSLAMTAALYGSTVVNHMEVTGLTKDASGKLNGARLKDVIPGRDGQSTEDFHIRAKGIINATGPFTDSIRKMDDPEIPEIVAPSSGVHVILPGYYSPSNMGLIDPSTSDGRVVFFLPWQGNTIAGTTDAPTEITTQPEPSESDINWILGEIRRYLAPDITVDRSDVLAAWSGIRPLVRDPHKTSSQALVRNHLISVSPSGLLTCAGGKWTTYRQMAEEAVDEAIDVFGLKPREMSSLPDISGVGGSGLVADGATLDGSCQTHQVRLIGAHGYSKTLFINLIQHFGLETDVAQHLTTSYGDRAWQVAALSAPTNQRYPVRGIRISTLYPFVDGEVRYAIRHEYAQTAVDVIARRTRLAFLNAEAALEALPGVIDLMGEELNWSSHRKDVEYRESVSYLRSMGLPKDFLSLSLKEVESGRVRDLEVEERKSFSRTEPPADILKSDSVAAPLPQETPVSVPAEK</sequence>
<evidence type="ECO:0000256" key="10">
    <source>
        <dbReference type="ARBA" id="ARBA00022946"/>
    </source>
</evidence>
<dbReference type="Gene3D" id="3.50.50.60">
    <property type="entry name" value="FAD/NAD(P)-binding domain"/>
    <property type="match status" value="1"/>
</dbReference>
<comment type="subcellular location">
    <subcellularLocation>
        <location evidence="2">Mitochondrion</location>
    </subcellularLocation>
</comment>
<dbReference type="Proteomes" id="UP001146351">
    <property type="component" value="Unassembled WGS sequence"/>
</dbReference>
<feature type="region of interest" description="Disordered" evidence="14">
    <location>
        <begin position="661"/>
        <end position="702"/>
    </location>
</feature>
<keyword evidence="7" id="KW-0677">Repeat</keyword>
<evidence type="ECO:0000256" key="12">
    <source>
        <dbReference type="ARBA" id="ARBA00023128"/>
    </source>
</evidence>
<dbReference type="InterPro" id="IPR000447">
    <property type="entry name" value="G3P_DH_FAD-dep"/>
</dbReference>